<keyword evidence="2" id="KW-0812">Transmembrane</keyword>
<keyword evidence="4" id="KW-1185">Reference proteome</keyword>
<evidence type="ECO:0000313" key="4">
    <source>
        <dbReference type="Proteomes" id="UP000766336"/>
    </source>
</evidence>
<feature type="transmembrane region" description="Helical" evidence="2">
    <location>
        <begin position="63"/>
        <end position="87"/>
    </location>
</feature>
<name>A0ABS5QHU2_9PROT</name>
<protein>
    <submittedName>
        <fullName evidence="3">Uncharacterized protein</fullName>
    </submittedName>
</protein>
<organism evidence="3 4">
    <name type="scientific">Roseococcus pinisoli</name>
    <dbReference type="NCBI Taxonomy" id="2835040"/>
    <lineage>
        <taxon>Bacteria</taxon>
        <taxon>Pseudomonadati</taxon>
        <taxon>Pseudomonadota</taxon>
        <taxon>Alphaproteobacteria</taxon>
        <taxon>Acetobacterales</taxon>
        <taxon>Roseomonadaceae</taxon>
        <taxon>Roseococcus</taxon>
    </lineage>
</organism>
<dbReference type="RefSeq" id="WP_213671835.1">
    <property type="nucleotide sequence ID" value="NZ_JAHCDA010000004.1"/>
</dbReference>
<gene>
    <name evidence="3" type="ORF">KHU32_19485</name>
</gene>
<keyword evidence="2" id="KW-1133">Transmembrane helix</keyword>
<proteinExistence type="predicted"/>
<keyword evidence="2" id="KW-0472">Membrane</keyword>
<evidence type="ECO:0000256" key="2">
    <source>
        <dbReference type="SAM" id="Phobius"/>
    </source>
</evidence>
<sequence>MADGYFAPATGRLRAGDVMIVEASDALSLLPVRGQAALGTGFAFDGAVTPLALTVSPSQTLRLVQTAGATFASLLLTPLVAGALLALPVAARADSLPWPAAKTLSCPGQKTPAPPVTATA</sequence>
<dbReference type="EMBL" id="JAHCDA010000004">
    <property type="protein sequence ID" value="MBS7813137.1"/>
    <property type="molecule type" value="Genomic_DNA"/>
</dbReference>
<accession>A0ABS5QHU2</accession>
<evidence type="ECO:0000256" key="1">
    <source>
        <dbReference type="SAM" id="MobiDB-lite"/>
    </source>
</evidence>
<feature type="region of interest" description="Disordered" evidence="1">
    <location>
        <begin position="101"/>
        <end position="120"/>
    </location>
</feature>
<reference evidence="3 4" key="1">
    <citation type="submission" date="2021-05" db="EMBL/GenBank/DDBJ databases">
        <title>Roseococcus sp. XZZS9, whole genome shotgun sequencing project.</title>
        <authorList>
            <person name="Zhao G."/>
            <person name="Shen L."/>
        </authorList>
    </citation>
    <scope>NUCLEOTIDE SEQUENCE [LARGE SCALE GENOMIC DNA]</scope>
    <source>
        <strain evidence="3 4">XZZS9</strain>
    </source>
</reference>
<dbReference type="Proteomes" id="UP000766336">
    <property type="component" value="Unassembled WGS sequence"/>
</dbReference>
<comment type="caution">
    <text evidence="3">The sequence shown here is derived from an EMBL/GenBank/DDBJ whole genome shotgun (WGS) entry which is preliminary data.</text>
</comment>
<evidence type="ECO:0000313" key="3">
    <source>
        <dbReference type="EMBL" id="MBS7813137.1"/>
    </source>
</evidence>